<keyword evidence="16" id="KW-1185">Reference proteome</keyword>
<evidence type="ECO:0000256" key="2">
    <source>
        <dbReference type="ARBA" id="ARBA00006991"/>
    </source>
</evidence>
<accession>A0AAR2KKE3</accession>
<keyword evidence="12" id="KW-0539">Nucleus</keyword>
<dbReference type="GO" id="GO:0000981">
    <property type="term" value="F:DNA-binding transcription factor activity, RNA polymerase II-specific"/>
    <property type="evidence" value="ECO:0007669"/>
    <property type="project" value="TreeGrafter"/>
</dbReference>
<keyword evidence="5" id="KW-0677">Repeat</keyword>
<evidence type="ECO:0000256" key="5">
    <source>
        <dbReference type="ARBA" id="ARBA00022737"/>
    </source>
</evidence>
<dbReference type="SMART" id="SM00355">
    <property type="entry name" value="ZnF_C2H2"/>
    <property type="match status" value="6"/>
</dbReference>
<keyword evidence="10" id="KW-0238">DNA-binding</keyword>
<dbReference type="GO" id="GO:0005694">
    <property type="term" value="C:chromosome"/>
    <property type="evidence" value="ECO:0007669"/>
    <property type="project" value="UniProtKB-ARBA"/>
</dbReference>
<dbReference type="Pfam" id="PF00096">
    <property type="entry name" value="zf-C2H2"/>
    <property type="match status" value="3"/>
</dbReference>
<evidence type="ECO:0000256" key="1">
    <source>
        <dbReference type="ARBA" id="ARBA00003767"/>
    </source>
</evidence>
<dbReference type="Gene3D" id="3.30.160.60">
    <property type="entry name" value="Classic Zinc Finger"/>
    <property type="match status" value="6"/>
</dbReference>
<dbReference type="SUPFAM" id="SSF57667">
    <property type="entry name" value="beta-beta-alpha zinc fingers"/>
    <property type="match status" value="5"/>
</dbReference>
<keyword evidence="3" id="KW-1017">Isopeptide bond</keyword>
<dbReference type="Proteomes" id="UP001501920">
    <property type="component" value="Chromosome 22"/>
</dbReference>
<name>A0AAR2KKE3_PYGNA</name>
<evidence type="ECO:0000259" key="14">
    <source>
        <dbReference type="PROSITE" id="PS50157"/>
    </source>
</evidence>
<evidence type="ECO:0000256" key="4">
    <source>
        <dbReference type="ARBA" id="ARBA00022723"/>
    </source>
</evidence>
<organism evidence="15 16">
    <name type="scientific">Pygocentrus nattereri</name>
    <name type="common">Red-bellied piranha</name>
    <dbReference type="NCBI Taxonomy" id="42514"/>
    <lineage>
        <taxon>Eukaryota</taxon>
        <taxon>Metazoa</taxon>
        <taxon>Chordata</taxon>
        <taxon>Craniata</taxon>
        <taxon>Vertebrata</taxon>
        <taxon>Euteleostomi</taxon>
        <taxon>Actinopterygii</taxon>
        <taxon>Neopterygii</taxon>
        <taxon>Teleostei</taxon>
        <taxon>Ostariophysi</taxon>
        <taxon>Characiformes</taxon>
        <taxon>Characoidei</taxon>
        <taxon>Pygocentrus</taxon>
    </lineage>
</organism>
<evidence type="ECO:0000256" key="13">
    <source>
        <dbReference type="PROSITE-ProRule" id="PRU00042"/>
    </source>
</evidence>
<dbReference type="Ensembl" id="ENSPNAT00000053487.1">
    <property type="protein sequence ID" value="ENSPNAP00000062892.1"/>
    <property type="gene ID" value="ENSPNAG00000034236.1"/>
</dbReference>
<comment type="similarity">
    <text evidence="2">Belongs to the krueppel C2H2-type zinc-finger protein family.</text>
</comment>
<feature type="domain" description="C2H2-type" evidence="14">
    <location>
        <begin position="130"/>
        <end position="157"/>
    </location>
</feature>
<keyword evidence="8" id="KW-0832">Ubl conjugation</keyword>
<dbReference type="PANTHER" id="PTHR23235:SF178">
    <property type="entry name" value="C2H2-TYPE DOMAIN-CONTAINING PROTEIN-RELATED"/>
    <property type="match status" value="1"/>
</dbReference>
<dbReference type="InterPro" id="IPR013087">
    <property type="entry name" value="Znf_C2H2_type"/>
</dbReference>
<dbReference type="FunFam" id="3.30.160.60:FF:000247">
    <property type="entry name" value="Zinc finger protein 236"/>
    <property type="match status" value="2"/>
</dbReference>
<comment type="function">
    <text evidence="1">May be involved in transcriptional regulation.</text>
</comment>
<keyword evidence="6 13" id="KW-0863">Zinc-finger</keyword>
<reference evidence="15 16" key="1">
    <citation type="submission" date="2020-10" db="EMBL/GenBank/DDBJ databases">
        <title>Pygocentrus nattereri (red-bellied piranha) genome, fPygNat1, primary haplotype.</title>
        <authorList>
            <person name="Myers G."/>
            <person name="Meyer A."/>
            <person name="Karagic N."/>
            <person name="Pippel M."/>
            <person name="Winkler S."/>
            <person name="Tracey A."/>
            <person name="Wood J."/>
            <person name="Formenti G."/>
            <person name="Howe K."/>
            <person name="Fedrigo O."/>
            <person name="Jarvis E.D."/>
        </authorList>
    </citation>
    <scope>NUCLEOTIDE SEQUENCE [LARGE SCALE GENOMIC DNA]</scope>
</reference>
<dbReference type="GO" id="GO:0045893">
    <property type="term" value="P:positive regulation of DNA-templated transcription"/>
    <property type="evidence" value="ECO:0007669"/>
    <property type="project" value="UniProtKB-ARBA"/>
</dbReference>
<evidence type="ECO:0000313" key="16">
    <source>
        <dbReference type="Proteomes" id="UP001501920"/>
    </source>
</evidence>
<dbReference type="GO" id="GO:0008270">
    <property type="term" value="F:zinc ion binding"/>
    <property type="evidence" value="ECO:0007669"/>
    <property type="project" value="UniProtKB-KW"/>
</dbReference>
<dbReference type="PANTHER" id="PTHR23235">
    <property type="entry name" value="KRUEPPEL-LIKE TRANSCRIPTION FACTOR"/>
    <property type="match status" value="1"/>
</dbReference>
<keyword evidence="11" id="KW-0804">Transcription</keyword>
<proteinExistence type="inferred from homology"/>
<feature type="domain" description="C2H2-type" evidence="14">
    <location>
        <begin position="220"/>
        <end position="244"/>
    </location>
</feature>
<dbReference type="PROSITE" id="PS00028">
    <property type="entry name" value="ZINC_FINGER_C2H2_1"/>
    <property type="match status" value="5"/>
</dbReference>
<evidence type="ECO:0000256" key="8">
    <source>
        <dbReference type="ARBA" id="ARBA00022843"/>
    </source>
</evidence>
<dbReference type="FunFam" id="3.30.160.60:FF:002343">
    <property type="entry name" value="Zinc finger protein 33A"/>
    <property type="match status" value="3"/>
</dbReference>
<dbReference type="AlphaFoldDB" id="A0AAR2KKE3"/>
<evidence type="ECO:0000256" key="10">
    <source>
        <dbReference type="ARBA" id="ARBA00023125"/>
    </source>
</evidence>
<evidence type="ECO:0000256" key="11">
    <source>
        <dbReference type="ARBA" id="ARBA00023163"/>
    </source>
</evidence>
<keyword evidence="9" id="KW-0805">Transcription regulation</keyword>
<dbReference type="PROSITE" id="PS50157">
    <property type="entry name" value="ZINC_FINGER_C2H2_2"/>
    <property type="match status" value="6"/>
</dbReference>
<keyword evidence="7" id="KW-0862">Zinc</keyword>
<reference evidence="15" key="3">
    <citation type="submission" date="2025-09" db="UniProtKB">
        <authorList>
            <consortium name="Ensembl"/>
        </authorList>
    </citation>
    <scope>IDENTIFICATION</scope>
</reference>
<feature type="domain" description="C2H2-type" evidence="14">
    <location>
        <begin position="245"/>
        <end position="272"/>
    </location>
</feature>
<dbReference type="GeneTree" id="ENSGT00940000154715"/>
<sequence length="303" mass="34223">MYRVVLISSSLTPHSSSVGGSNALCVGLPTTIPTEEVEQNDFLSQVFSCSTSTNPSADVGGIPLKSREAVSLQRKLWMHSKCHLIISTVLKTMPNNSSKDRAHRCSECGKSFIDGRNLRRHQYIHTEKPYCCLECAKCFTVQSNLQVHQCVHTGEKPYRCLECGKSFNRKTHLQVHQRIHTGEKPYQCSECGKSFNRKSNLQLHHHLRAHQRIHTGEKPYECTECGKCFTSRSNLKRIHTGEKPYCCLECGLSFTLRSTLQSHQRIHTGEKPEVVTGPPLVKSTLLFSFSQTRCHTENVRGQP</sequence>
<evidence type="ECO:0000256" key="6">
    <source>
        <dbReference type="ARBA" id="ARBA00022771"/>
    </source>
</evidence>
<evidence type="ECO:0000313" key="15">
    <source>
        <dbReference type="Ensembl" id="ENSPNAP00000062892.1"/>
    </source>
</evidence>
<feature type="domain" description="C2H2-type" evidence="14">
    <location>
        <begin position="186"/>
        <end position="219"/>
    </location>
</feature>
<feature type="domain" description="C2H2-type" evidence="14">
    <location>
        <begin position="158"/>
        <end position="185"/>
    </location>
</feature>
<reference evidence="15" key="2">
    <citation type="submission" date="2025-08" db="UniProtKB">
        <authorList>
            <consortium name="Ensembl"/>
        </authorList>
    </citation>
    <scope>IDENTIFICATION</scope>
</reference>
<evidence type="ECO:0000256" key="3">
    <source>
        <dbReference type="ARBA" id="ARBA00022499"/>
    </source>
</evidence>
<feature type="domain" description="C2H2-type" evidence="14">
    <location>
        <begin position="103"/>
        <end position="130"/>
    </location>
</feature>
<protein>
    <recommendedName>
        <fullName evidence="14">C2H2-type domain-containing protein</fullName>
    </recommendedName>
</protein>
<dbReference type="InterPro" id="IPR036236">
    <property type="entry name" value="Znf_C2H2_sf"/>
</dbReference>
<evidence type="ECO:0000256" key="12">
    <source>
        <dbReference type="ARBA" id="ARBA00023242"/>
    </source>
</evidence>
<keyword evidence="4" id="KW-0479">Metal-binding</keyword>
<evidence type="ECO:0000256" key="7">
    <source>
        <dbReference type="ARBA" id="ARBA00022833"/>
    </source>
</evidence>
<evidence type="ECO:0000256" key="9">
    <source>
        <dbReference type="ARBA" id="ARBA00023015"/>
    </source>
</evidence>
<dbReference type="Pfam" id="PF13465">
    <property type="entry name" value="zf-H2C2_2"/>
    <property type="match status" value="1"/>
</dbReference>
<dbReference type="GO" id="GO:0000978">
    <property type="term" value="F:RNA polymerase II cis-regulatory region sequence-specific DNA binding"/>
    <property type="evidence" value="ECO:0007669"/>
    <property type="project" value="TreeGrafter"/>
</dbReference>
<dbReference type="FunFam" id="3.30.160.60:FF:001732">
    <property type="entry name" value="Zgc:162936"/>
    <property type="match status" value="1"/>
</dbReference>